<sequence length="166" mass="18479">MASAVRPQVLLSLALLRELYNKVNYYKSMIDRNVRQYNEYKEKISRIMPEKIRSVDKEIEMLNTLGSHLNSMALFLEGVILRLETLVTAGNVVVAALALKNVVKILRQNLRGVPPILAVLVDKLDELSNNITREIQLSGGAHGSVKMLSPEASKIVEEAKKVAGIK</sequence>
<reference evidence="1" key="1">
    <citation type="journal article" date="2020" name="mSystems">
        <title>Genome- and Community-Level Interaction Insights into Carbon Utilization and Element Cycling Functions of Hydrothermarchaeota in Hydrothermal Sediment.</title>
        <authorList>
            <person name="Zhou Z."/>
            <person name="Liu Y."/>
            <person name="Xu W."/>
            <person name="Pan J."/>
            <person name="Luo Z.H."/>
            <person name="Li M."/>
        </authorList>
    </citation>
    <scope>NUCLEOTIDE SEQUENCE [LARGE SCALE GENOMIC DNA]</scope>
    <source>
        <strain evidence="1">SpSt-16</strain>
    </source>
</reference>
<comment type="caution">
    <text evidence="1">The sequence shown here is derived from an EMBL/GenBank/DDBJ whole genome shotgun (WGS) entry which is preliminary data.</text>
</comment>
<dbReference type="EMBL" id="DSGT01000009">
    <property type="protein sequence ID" value="HEW53154.1"/>
    <property type="molecule type" value="Genomic_DNA"/>
</dbReference>
<proteinExistence type="predicted"/>
<name>A0A7C2VBC3_9CREN</name>
<accession>A0A7C2VBC3</accession>
<evidence type="ECO:0000313" key="1">
    <source>
        <dbReference type="EMBL" id="HEW53154.1"/>
    </source>
</evidence>
<protein>
    <submittedName>
        <fullName evidence="1">Uncharacterized protein</fullName>
    </submittedName>
</protein>
<gene>
    <name evidence="1" type="ORF">ENO77_03185</name>
</gene>
<organism evidence="1">
    <name type="scientific">Ignisphaera aggregans</name>
    <dbReference type="NCBI Taxonomy" id="334771"/>
    <lineage>
        <taxon>Archaea</taxon>
        <taxon>Thermoproteota</taxon>
        <taxon>Thermoprotei</taxon>
        <taxon>Desulfurococcales</taxon>
        <taxon>Desulfurococcaceae</taxon>
        <taxon>Ignisphaera</taxon>
    </lineage>
</organism>
<dbReference type="AlphaFoldDB" id="A0A7C2VBC3"/>